<feature type="transmembrane region" description="Helical" evidence="6">
    <location>
        <begin position="27"/>
        <end position="44"/>
    </location>
</feature>
<dbReference type="CDD" id="cd06579">
    <property type="entry name" value="TM_PBP1_transp_AraH_like"/>
    <property type="match status" value="1"/>
</dbReference>
<dbReference type="Proteomes" id="UP001165667">
    <property type="component" value="Unassembled WGS sequence"/>
</dbReference>
<sequence>MAQPASIEVPVKASGASRVFIKRAEQFGLIVVWLAMIAVFGYLQPATFLTWPNFSTIFGSQAVLVVVTLGLLIPLTANDFDLSIAFVMTLSSMTVAVLNVNYGIGIGWAIVAALALGLLVGLINGLLITVFRIHSLIVTLGTGTFLHGFTLWMSDSMTISGISSSLINAVIVDRLFGIPLEFYYAIGLAAIVWYLLDYTALGRRILFVGRGREVARLSGINTDRIRIACLVVSGLFGALAGVLYAGTQGAADPVSGTSYQLPAFAAAFLGSTSIVPGRFNPWGATVAVYFLVTGITGLVFLGFSSFIQEMFYGGALVVAVTLSQLVRGRQEQQF</sequence>
<keyword evidence="3 6" id="KW-0812">Transmembrane</keyword>
<evidence type="ECO:0000256" key="6">
    <source>
        <dbReference type="SAM" id="Phobius"/>
    </source>
</evidence>
<comment type="caution">
    <text evidence="7">The sequence shown here is derived from an EMBL/GenBank/DDBJ whole genome shotgun (WGS) entry which is preliminary data.</text>
</comment>
<evidence type="ECO:0000256" key="5">
    <source>
        <dbReference type="ARBA" id="ARBA00023136"/>
    </source>
</evidence>
<feature type="transmembrane region" description="Helical" evidence="6">
    <location>
        <begin position="182"/>
        <end position="206"/>
    </location>
</feature>
<dbReference type="Pfam" id="PF02653">
    <property type="entry name" value="BPD_transp_2"/>
    <property type="match status" value="1"/>
</dbReference>
<organism evidence="7 8">
    <name type="scientific">Lichenifustis flavocetrariae</name>
    <dbReference type="NCBI Taxonomy" id="2949735"/>
    <lineage>
        <taxon>Bacteria</taxon>
        <taxon>Pseudomonadati</taxon>
        <taxon>Pseudomonadota</taxon>
        <taxon>Alphaproteobacteria</taxon>
        <taxon>Hyphomicrobiales</taxon>
        <taxon>Lichenihabitantaceae</taxon>
        <taxon>Lichenifustis</taxon>
    </lineage>
</organism>
<feature type="transmembrane region" description="Helical" evidence="6">
    <location>
        <begin position="82"/>
        <end position="100"/>
    </location>
</feature>
<feature type="transmembrane region" description="Helical" evidence="6">
    <location>
        <begin position="135"/>
        <end position="154"/>
    </location>
</feature>
<protein>
    <submittedName>
        <fullName evidence="7">ABC transporter permease</fullName>
    </submittedName>
</protein>
<dbReference type="PANTHER" id="PTHR32196:SF72">
    <property type="entry name" value="RIBOSE IMPORT PERMEASE PROTEIN RBSC"/>
    <property type="match status" value="1"/>
</dbReference>
<evidence type="ECO:0000256" key="1">
    <source>
        <dbReference type="ARBA" id="ARBA00004651"/>
    </source>
</evidence>
<dbReference type="AlphaFoldDB" id="A0AA41Z1H7"/>
<accession>A0AA41Z1H7</accession>
<keyword evidence="4 6" id="KW-1133">Transmembrane helix</keyword>
<feature type="transmembrane region" description="Helical" evidence="6">
    <location>
        <begin position="259"/>
        <end position="279"/>
    </location>
</feature>
<evidence type="ECO:0000313" key="8">
    <source>
        <dbReference type="Proteomes" id="UP001165667"/>
    </source>
</evidence>
<feature type="transmembrane region" description="Helical" evidence="6">
    <location>
        <begin position="286"/>
        <end position="304"/>
    </location>
</feature>
<proteinExistence type="predicted"/>
<dbReference type="PANTHER" id="PTHR32196">
    <property type="entry name" value="ABC TRANSPORTER PERMEASE PROTEIN YPHD-RELATED-RELATED"/>
    <property type="match status" value="1"/>
</dbReference>
<evidence type="ECO:0000256" key="2">
    <source>
        <dbReference type="ARBA" id="ARBA00022475"/>
    </source>
</evidence>
<keyword evidence="2" id="KW-1003">Cell membrane</keyword>
<evidence type="ECO:0000313" key="7">
    <source>
        <dbReference type="EMBL" id="MCW6511257.1"/>
    </source>
</evidence>
<dbReference type="RefSeq" id="WP_282587636.1">
    <property type="nucleotide sequence ID" value="NZ_JAMOIM010000023.1"/>
</dbReference>
<feature type="transmembrane region" description="Helical" evidence="6">
    <location>
        <begin position="56"/>
        <end position="75"/>
    </location>
</feature>
<comment type="subcellular location">
    <subcellularLocation>
        <location evidence="1">Cell membrane</location>
        <topology evidence="1">Multi-pass membrane protein</topology>
    </subcellularLocation>
</comment>
<feature type="transmembrane region" description="Helical" evidence="6">
    <location>
        <begin position="227"/>
        <end position="247"/>
    </location>
</feature>
<feature type="transmembrane region" description="Helical" evidence="6">
    <location>
        <begin position="106"/>
        <end position="128"/>
    </location>
</feature>
<evidence type="ECO:0000256" key="3">
    <source>
        <dbReference type="ARBA" id="ARBA00022692"/>
    </source>
</evidence>
<name>A0AA41Z1H7_9HYPH</name>
<keyword evidence="5 6" id="KW-0472">Membrane</keyword>
<reference evidence="7" key="1">
    <citation type="submission" date="2022-05" db="EMBL/GenBank/DDBJ databases">
        <authorList>
            <person name="Pankratov T."/>
        </authorList>
    </citation>
    <scope>NUCLEOTIDE SEQUENCE</scope>
    <source>
        <strain evidence="7">BP6-180914</strain>
    </source>
</reference>
<dbReference type="EMBL" id="JAMOIM010000023">
    <property type="protein sequence ID" value="MCW6511257.1"/>
    <property type="molecule type" value="Genomic_DNA"/>
</dbReference>
<gene>
    <name evidence="7" type="ORF">M8523_25005</name>
</gene>
<dbReference type="GO" id="GO:0005886">
    <property type="term" value="C:plasma membrane"/>
    <property type="evidence" value="ECO:0007669"/>
    <property type="project" value="UniProtKB-SubCell"/>
</dbReference>
<keyword evidence="8" id="KW-1185">Reference proteome</keyword>
<dbReference type="GO" id="GO:0022857">
    <property type="term" value="F:transmembrane transporter activity"/>
    <property type="evidence" value="ECO:0007669"/>
    <property type="project" value="InterPro"/>
</dbReference>
<dbReference type="InterPro" id="IPR001851">
    <property type="entry name" value="ABC_transp_permease"/>
</dbReference>
<evidence type="ECO:0000256" key="4">
    <source>
        <dbReference type="ARBA" id="ARBA00022989"/>
    </source>
</evidence>